<feature type="transmembrane region" description="Helical" evidence="11">
    <location>
        <begin position="25"/>
        <end position="42"/>
    </location>
</feature>
<evidence type="ECO:0000256" key="5">
    <source>
        <dbReference type="ARBA" id="ARBA00022989"/>
    </source>
</evidence>
<feature type="transmembrane region" description="Helical" evidence="11">
    <location>
        <begin position="216"/>
        <end position="234"/>
    </location>
</feature>
<name>A0A0H5DR92_9BACT</name>
<keyword evidence="6" id="KW-0915">Sodium</keyword>
<dbReference type="Proteomes" id="UP000220251">
    <property type="component" value="Unassembled WGS sequence"/>
</dbReference>
<keyword evidence="5 11" id="KW-1133">Transmembrane helix</keyword>
<evidence type="ECO:0000313" key="13">
    <source>
        <dbReference type="EMBL" id="CRX38179.1"/>
    </source>
</evidence>
<comment type="similarity">
    <text evidence="10">Belongs to the NhaD Na(+)/H(+) (TC 2.A.62) antiporter family.</text>
</comment>
<keyword evidence="9" id="KW-0739">Sodium transport</keyword>
<reference evidence="14" key="1">
    <citation type="submission" date="2015-06" db="EMBL/GenBank/DDBJ databases">
        <authorList>
            <person name="Bertelli C."/>
        </authorList>
    </citation>
    <scope>NUCLEOTIDE SEQUENCE [LARGE SCALE GENOMIC DNA]</scope>
    <source>
        <strain evidence="14">CRIB-30</strain>
    </source>
</reference>
<feature type="transmembrane region" description="Helical" evidence="11">
    <location>
        <begin position="54"/>
        <end position="78"/>
    </location>
</feature>
<feature type="transmembrane region" description="Helical" evidence="11">
    <location>
        <begin position="395"/>
        <end position="412"/>
    </location>
</feature>
<dbReference type="AlphaFoldDB" id="A0A0H5DR92"/>
<dbReference type="GO" id="GO:0016020">
    <property type="term" value="C:membrane"/>
    <property type="evidence" value="ECO:0007669"/>
    <property type="project" value="UniProtKB-SubCell"/>
</dbReference>
<dbReference type="PANTHER" id="PTHR43269:SF2">
    <property type="entry name" value="SODIUM_PROTON ANTIPORTER 1-RELATED"/>
    <property type="match status" value="1"/>
</dbReference>
<keyword evidence="8 11" id="KW-0472">Membrane</keyword>
<dbReference type="OrthoDB" id="9772058at2"/>
<evidence type="ECO:0000256" key="4">
    <source>
        <dbReference type="ARBA" id="ARBA00022692"/>
    </source>
</evidence>
<proteinExistence type="inferred from homology"/>
<dbReference type="GO" id="GO:0006814">
    <property type="term" value="P:sodium ion transport"/>
    <property type="evidence" value="ECO:0007669"/>
    <property type="project" value="UniProtKB-KW"/>
</dbReference>
<feature type="transmembrane region" description="Helical" evidence="11">
    <location>
        <begin position="359"/>
        <end position="383"/>
    </location>
</feature>
<feature type="transmembrane region" description="Helical" evidence="11">
    <location>
        <begin position="138"/>
        <end position="155"/>
    </location>
</feature>
<gene>
    <name evidence="13" type="ORF">ELAC_0830</name>
</gene>
<dbReference type="EMBL" id="CWGJ01000011">
    <property type="protein sequence ID" value="CRX38179.1"/>
    <property type="molecule type" value="Genomic_DNA"/>
</dbReference>
<dbReference type="PANTHER" id="PTHR43269">
    <property type="entry name" value="SODIUM/PROTON ANTIPORTER 1-RELATED"/>
    <property type="match status" value="1"/>
</dbReference>
<evidence type="ECO:0000256" key="3">
    <source>
        <dbReference type="ARBA" id="ARBA00022449"/>
    </source>
</evidence>
<keyword evidence="7" id="KW-0406">Ion transport</keyword>
<keyword evidence="3" id="KW-0050">Antiport</keyword>
<keyword evidence="2" id="KW-0813">Transport</keyword>
<evidence type="ECO:0000256" key="9">
    <source>
        <dbReference type="ARBA" id="ARBA00023201"/>
    </source>
</evidence>
<comment type="subcellular location">
    <subcellularLocation>
        <location evidence="1">Membrane</location>
        <topology evidence="1">Multi-pass membrane protein</topology>
    </subcellularLocation>
</comment>
<dbReference type="GO" id="GO:0015297">
    <property type="term" value="F:antiporter activity"/>
    <property type="evidence" value="ECO:0007669"/>
    <property type="project" value="UniProtKB-KW"/>
</dbReference>
<evidence type="ECO:0000256" key="11">
    <source>
        <dbReference type="SAM" id="Phobius"/>
    </source>
</evidence>
<dbReference type="NCBIfam" id="NF038006">
    <property type="entry name" value="NhaD_1"/>
    <property type="match status" value="1"/>
</dbReference>
<evidence type="ECO:0000256" key="7">
    <source>
        <dbReference type="ARBA" id="ARBA00023065"/>
    </source>
</evidence>
<dbReference type="RefSeq" id="WP_098038028.1">
    <property type="nucleotide sequence ID" value="NZ_CWGJ01000011.1"/>
</dbReference>
<feature type="transmembrane region" description="Helical" evidence="11">
    <location>
        <begin position="281"/>
        <end position="307"/>
    </location>
</feature>
<evidence type="ECO:0000256" key="6">
    <source>
        <dbReference type="ARBA" id="ARBA00023053"/>
    </source>
</evidence>
<keyword evidence="14" id="KW-1185">Reference proteome</keyword>
<sequence length="413" mass="45350">MIGASVLFILGYFGIVFEHRFFDKAATAILTGVLCWALFFIIGDGDHAQKAHELYHHLADISQVVFFIIGAMLIVEVIDSHKGFQSVEKFLNFRSKTVVFWIILFAGFLLSSILDNLTTIIVMISILKRVIPERDSRIFLSAALVSIVNAGGAWTPIGDITTTMLWIADRISTFAIMKSLFVPCVLTTVVIGLCIKRKVNLEFSVPKGEEQRKTPYSFTILVLGVLALVLVPVLKALIGLPPFMGILLGVGVLWAFTDVVHRNDSEMQHLRIQHILSKIDFSVAMFFLGILLAVDALEAFGVLSTLATWVRTSFPSENIFAFMLGMLSAVVDNVPLVAATIRMFGLDIYPQDHPTWNMLAYCVGVGGSILVIGSAPGIALMSLEKVTFSWYVKNISLIALISYIVGALAAAIF</sequence>
<dbReference type="Pfam" id="PF03600">
    <property type="entry name" value="CitMHS"/>
    <property type="match status" value="1"/>
</dbReference>
<evidence type="ECO:0000313" key="14">
    <source>
        <dbReference type="Proteomes" id="UP000220251"/>
    </source>
</evidence>
<keyword evidence="4 11" id="KW-0812">Transmembrane</keyword>
<evidence type="ECO:0000256" key="8">
    <source>
        <dbReference type="ARBA" id="ARBA00023136"/>
    </source>
</evidence>
<feature type="domain" description="Citrate transporter-like" evidence="12">
    <location>
        <begin position="15"/>
        <end position="342"/>
    </location>
</feature>
<dbReference type="InterPro" id="IPR004680">
    <property type="entry name" value="Cit_transptr-like_dom"/>
</dbReference>
<evidence type="ECO:0000256" key="10">
    <source>
        <dbReference type="ARBA" id="ARBA00025753"/>
    </source>
</evidence>
<protein>
    <submittedName>
        <fullName evidence="13">Putative Na+/H+ antiporter</fullName>
    </submittedName>
</protein>
<organism evidence="13 14">
    <name type="scientific">Estrella lausannensis</name>
    <dbReference type="NCBI Taxonomy" id="483423"/>
    <lineage>
        <taxon>Bacteria</taxon>
        <taxon>Pseudomonadati</taxon>
        <taxon>Chlamydiota</taxon>
        <taxon>Chlamydiia</taxon>
        <taxon>Parachlamydiales</taxon>
        <taxon>Candidatus Criblamydiaceae</taxon>
        <taxon>Estrella</taxon>
    </lineage>
</organism>
<evidence type="ECO:0000256" key="1">
    <source>
        <dbReference type="ARBA" id="ARBA00004141"/>
    </source>
</evidence>
<accession>A0A0H5DR92</accession>
<feature type="transmembrane region" description="Helical" evidence="11">
    <location>
        <begin position="240"/>
        <end position="260"/>
    </location>
</feature>
<evidence type="ECO:0000256" key="2">
    <source>
        <dbReference type="ARBA" id="ARBA00022448"/>
    </source>
</evidence>
<feature type="transmembrane region" description="Helical" evidence="11">
    <location>
        <begin position="175"/>
        <end position="195"/>
    </location>
</feature>
<feature type="transmembrane region" description="Helical" evidence="11">
    <location>
        <begin position="98"/>
        <end position="126"/>
    </location>
</feature>
<dbReference type="InterPro" id="IPR045016">
    <property type="entry name" value="NhaD-like"/>
</dbReference>
<evidence type="ECO:0000259" key="12">
    <source>
        <dbReference type="Pfam" id="PF03600"/>
    </source>
</evidence>
<feature type="transmembrane region" description="Helical" evidence="11">
    <location>
        <begin position="319"/>
        <end position="338"/>
    </location>
</feature>